<organism evidence="2 3">
    <name type="scientific">Streptomyces katsurahamanus</name>
    <dbReference type="NCBI Taxonomy" id="2577098"/>
    <lineage>
        <taxon>Bacteria</taxon>
        <taxon>Bacillati</taxon>
        <taxon>Actinomycetota</taxon>
        <taxon>Actinomycetes</taxon>
        <taxon>Kitasatosporales</taxon>
        <taxon>Streptomycetaceae</taxon>
        <taxon>Streptomyces</taxon>
    </lineage>
</organism>
<feature type="signal peptide" evidence="1">
    <location>
        <begin position="1"/>
        <end position="24"/>
    </location>
</feature>
<dbReference type="Proteomes" id="UP000460558">
    <property type="component" value="Unassembled WGS sequence"/>
</dbReference>
<protein>
    <recommendedName>
        <fullName evidence="4">Calcium-binding protein</fullName>
    </recommendedName>
</protein>
<keyword evidence="3" id="KW-1185">Reference proteome</keyword>
<dbReference type="EMBL" id="VDEQ01000367">
    <property type="protein sequence ID" value="MQS39832.1"/>
    <property type="molecule type" value="Genomic_DNA"/>
</dbReference>
<sequence length="267" mass="28516">MRTTAATVTGVLALTAFAVPVAHADDQPAAVAARAGKLTAQDNGSISNLVVNGGKPVVVGVSAAKSFTVSFTAKDPDGVEDLFVQLWRKGTYEDPKYAFFTDETFINCGSGTSVTCKAKFVIEPGWLYKEHDAAGSYNTSVTIYDTGFGFDTETAKNNFKLQRAAKLTADASPERVEKGDTLTVTGALTRANWESYTYKGYADQKVDLQFRKSGADKYTTVKTVTTDGKGKLKTTVKASSDGHYRYSFAGSTTTQAVNAKGDGIDVR</sequence>
<name>A0ABW9P2R9_9ACTN</name>
<feature type="chain" id="PRO_5047543532" description="Calcium-binding protein" evidence="1">
    <location>
        <begin position="25"/>
        <end position="267"/>
    </location>
</feature>
<proteinExistence type="predicted"/>
<evidence type="ECO:0000256" key="1">
    <source>
        <dbReference type="SAM" id="SignalP"/>
    </source>
</evidence>
<evidence type="ECO:0008006" key="4">
    <source>
        <dbReference type="Google" id="ProtNLM"/>
    </source>
</evidence>
<evidence type="ECO:0000313" key="3">
    <source>
        <dbReference type="Proteomes" id="UP000460558"/>
    </source>
</evidence>
<gene>
    <name evidence="2" type="ORF">FFZ77_30895</name>
</gene>
<comment type="caution">
    <text evidence="2">The sequence shown here is derived from an EMBL/GenBank/DDBJ whole genome shotgun (WGS) entry which is preliminary data.</text>
</comment>
<evidence type="ECO:0000313" key="2">
    <source>
        <dbReference type="EMBL" id="MQS39832.1"/>
    </source>
</evidence>
<reference evidence="2 3" key="1">
    <citation type="submission" date="2019-06" db="EMBL/GenBank/DDBJ databases">
        <title>Comparative genomics and metabolomics analyses of clavulanic acid producing Streptomyces species provides insight into specialized metabolism and evolution of beta-lactam biosynthetic gene clusters.</title>
        <authorList>
            <person name="Moore M.A."/>
            <person name="Cruz-Morales P."/>
            <person name="Barona Gomez F."/>
            <person name="Kapil T."/>
        </authorList>
    </citation>
    <scope>NUCLEOTIDE SEQUENCE [LARGE SCALE GENOMIC DNA]</scope>
    <source>
        <strain evidence="2 3">T-272</strain>
    </source>
</reference>
<accession>A0ABW9P2R9</accession>
<keyword evidence="1" id="KW-0732">Signal</keyword>